<dbReference type="AlphaFoldDB" id="A0A8H7PH76"/>
<feature type="region of interest" description="Disordered" evidence="1">
    <location>
        <begin position="75"/>
        <end position="146"/>
    </location>
</feature>
<feature type="compositionally biased region" description="Basic and acidic residues" evidence="1">
    <location>
        <begin position="116"/>
        <end position="127"/>
    </location>
</feature>
<organism evidence="2 3">
    <name type="scientific">Umbelopsis vinacea</name>
    <dbReference type="NCBI Taxonomy" id="44442"/>
    <lineage>
        <taxon>Eukaryota</taxon>
        <taxon>Fungi</taxon>
        <taxon>Fungi incertae sedis</taxon>
        <taxon>Mucoromycota</taxon>
        <taxon>Mucoromycotina</taxon>
        <taxon>Umbelopsidomycetes</taxon>
        <taxon>Umbelopsidales</taxon>
        <taxon>Umbelopsidaceae</taxon>
        <taxon>Umbelopsis</taxon>
    </lineage>
</organism>
<feature type="compositionally biased region" description="Basic and acidic residues" evidence="1">
    <location>
        <begin position="75"/>
        <end position="87"/>
    </location>
</feature>
<protein>
    <submittedName>
        <fullName evidence="2">Uncharacterized protein</fullName>
    </submittedName>
</protein>
<name>A0A8H7PH76_9FUNG</name>
<evidence type="ECO:0000313" key="2">
    <source>
        <dbReference type="EMBL" id="KAG2173922.1"/>
    </source>
</evidence>
<proteinExistence type="predicted"/>
<comment type="caution">
    <text evidence="2">The sequence shown here is derived from an EMBL/GenBank/DDBJ whole genome shotgun (WGS) entry which is preliminary data.</text>
</comment>
<gene>
    <name evidence="2" type="ORF">INT44_000035</name>
</gene>
<dbReference type="EMBL" id="JAEPRA010000017">
    <property type="protein sequence ID" value="KAG2173922.1"/>
    <property type="molecule type" value="Genomic_DNA"/>
</dbReference>
<reference evidence="2" key="1">
    <citation type="submission" date="2020-12" db="EMBL/GenBank/DDBJ databases">
        <title>Metabolic potential, ecology and presence of endohyphal bacteria is reflected in genomic diversity of Mucoromycotina.</title>
        <authorList>
            <person name="Muszewska A."/>
            <person name="Okrasinska A."/>
            <person name="Steczkiewicz K."/>
            <person name="Drgas O."/>
            <person name="Orlowska M."/>
            <person name="Perlinska-Lenart U."/>
            <person name="Aleksandrzak-Piekarczyk T."/>
            <person name="Szatraj K."/>
            <person name="Zielenkiewicz U."/>
            <person name="Pilsyk S."/>
            <person name="Malc E."/>
            <person name="Mieczkowski P."/>
            <person name="Kruszewska J.S."/>
            <person name="Biernat P."/>
            <person name="Pawlowska J."/>
        </authorList>
    </citation>
    <scope>NUCLEOTIDE SEQUENCE</scope>
    <source>
        <strain evidence="2">WA0000051536</strain>
    </source>
</reference>
<sequence>MSRISVRCIQSATVQTAAVPVRAAPMVRPATITLRPTIQPHGSSLFVNSANLISSMATDQRRAIHCTVAIAASKESESVTKDLEGKNASKPYNEGHGTASADDVAKTEAAFDTDSVDPKDEMDKAEDTLDVSGANEKASPTPGNDD</sequence>
<accession>A0A8H7PH76</accession>
<dbReference type="Proteomes" id="UP000612746">
    <property type="component" value="Unassembled WGS sequence"/>
</dbReference>
<evidence type="ECO:0000313" key="3">
    <source>
        <dbReference type="Proteomes" id="UP000612746"/>
    </source>
</evidence>
<evidence type="ECO:0000256" key="1">
    <source>
        <dbReference type="SAM" id="MobiDB-lite"/>
    </source>
</evidence>
<keyword evidence="3" id="KW-1185">Reference proteome</keyword>
<dbReference type="OrthoDB" id="2284745at2759"/>